<feature type="compositionally biased region" description="Basic and acidic residues" evidence="1">
    <location>
        <begin position="86"/>
        <end position="96"/>
    </location>
</feature>
<dbReference type="Proteomes" id="UP001432027">
    <property type="component" value="Unassembled WGS sequence"/>
</dbReference>
<dbReference type="EMBL" id="BTSX01000005">
    <property type="protein sequence ID" value="GMT00433.1"/>
    <property type="molecule type" value="Genomic_DNA"/>
</dbReference>
<sequence length="171" mass="17437">GGGGGGGGGRMGGGPIENGRVNGHPEMSNGSWRDESGTTADATIQAILSKVKAQGMAQEQRAKEQKTNTGAKGRGGGTGTRKKRKANEITKERSPKEEEEYLIGMDGMRGPPSMTTGQVVKARLSSNNQGGGGGLGGGIPSGGSAPYYHHQMSNPGVAMRPQPPPVQVTPS</sequence>
<dbReference type="AlphaFoldDB" id="A0AAV5U1S2"/>
<feature type="compositionally biased region" description="Polar residues" evidence="1">
    <location>
        <begin position="113"/>
        <end position="128"/>
    </location>
</feature>
<evidence type="ECO:0000313" key="3">
    <source>
        <dbReference type="Proteomes" id="UP001432027"/>
    </source>
</evidence>
<accession>A0AAV5U1S2</accession>
<keyword evidence="3" id="KW-1185">Reference proteome</keyword>
<evidence type="ECO:0000313" key="2">
    <source>
        <dbReference type="EMBL" id="GMT00433.1"/>
    </source>
</evidence>
<feature type="non-terminal residue" evidence="2">
    <location>
        <position position="1"/>
    </location>
</feature>
<proteinExistence type="predicted"/>
<evidence type="ECO:0000256" key="1">
    <source>
        <dbReference type="SAM" id="MobiDB-lite"/>
    </source>
</evidence>
<name>A0AAV5U1S2_9BILA</name>
<feature type="region of interest" description="Disordered" evidence="1">
    <location>
        <begin position="1"/>
        <end position="171"/>
    </location>
</feature>
<comment type="caution">
    <text evidence="2">The sequence shown here is derived from an EMBL/GenBank/DDBJ whole genome shotgun (WGS) entry which is preliminary data.</text>
</comment>
<feature type="compositionally biased region" description="Pro residues" evidence="1">
    <location>
        <begin position="161"/>
        <end position="171"/>
    </location>
</feature>
<feature type="compositionally biased region" description="Gly residues" evidence="1">
    <location>
        <begin position="1"/>
        <end position="16"/>
    </location>
</feature>
<feature type="compositionally biased region" description="Gly residues" evidence="1">
    <location>
        <begin position="129"/>
        <end position="141"/>
    </location>
</feature>
<reference evidence="2" key="1">
    <citation type="submission" date="2023-10" db="EMBL/GenBank/DDBJ databases">
        <title>Genome assembly of Pristionchus species.</title>
        <authorList>
            <person name="Yoshida K."/>
            <person name="Sommer R.J."/>
        </authorList>
    </citation>
    <scope>NUCLEOTIDE SEQUENCE</scope>
    <source>
        <strain evidence="2">RS0144</strain>
    </source>
</reference>
<feature type="non-terminal residue" evidence="2">
    <location>
        <position position="171"/>
    </location>
</feature>
<gene>
    <name evidence="2" type="ORF">PENTCL1PPCAC_22607</name>
</gene>
<organism evidence="2 3">
    <name type="scientific">Pristionchus entomophagus</name>
    <dbReference type="NCBI Taxonomy" id="358040"/>
    <lineage>
        <taxon>Eukaryota</taxon>
        <taxon>Metazoa</taxon>
        <taxon>Ecdysozoa</taxon>
        <taxon>Nematoda</taxon>
        <taxon>Chromadorea</taxon>
        <taxon>Rhabditida</taxon>
        <taxon>Rhabditina</taxon>
        <taxon>Diplogasteromorpha</taxon>
        <taxon>Diplogasteroidea</taxon>
        <taxon>Neodiplogasteridae</taxon>
        <taxon>Pristionchus</taxon>
    </lineage>
</organism>
<protein>
    <submittedName>
        <fullName evidence="2">Uncharacterized protein</fullName>
    </submittedName>
</protein>